<accession>A0A8S0WNT0</accession>
<keyword evidence="5" id="KW-1185">Reference proteome</keyword>
<dbReference type="CDD" id="cd13571">
    <property type="entry name" value="PBP2_PnhD_1"/>
    <property type="match status" value="1"/>
</dbReference>
<dbReference type="Pfam" id="PF12974">
    <property type="entry name" value="Phosphonate-bd"/>
    <property type="match status" value="1"/>
</dbReference>
<reference evidence="3" key="2">
    <citation type="submission" date="2020-01" db="EMBL/GenBank/DDBJ databases">
        <authorList>
            <person name="Hornung B."/>
        </authorList>
    </citation>
    <scope>NUCLEOTIDE SEQUENCE</scope>
    <source>
        <strain evidence="3">PacBioINE</strain>
    </source>
</reference>
<evidence type="ECO:0000313" key="3">
    <source>
        <dbReference type="EMBL" id="CAA7601464.1"/>
    </source>
</evidence>
<protein>
    <submittedName>
        <fullName evidence="3">Phosphate/phosphite/phosphonate ABC transporter, periplasmic binding protein</fullName>
    </submittedName>
    <submittedName>
        <fullName evidence="4">Phosphonate ABC transporter, periplasmic phosphonate-binding protein</fullName>
    </submittedName>
</protein>
<comment type="similarity">
    <text evidence="1">Belongs to the phosphate/phosphite/phosphonate binding protein family.</text>
</comment>
<dbReference type="NCBIfam" id="TIGR01098">
    <property type="entry name" value="3A0109s03R"/>
    <property type="match status" value="1"/>
</dbReference>
<dbReference type="KEGG" id="aacx:DEACI_2131"/>
<evidence type="ECO:0000313" key="5">
    <source>
        <dbReference type="Proteomes" id="UP001071230"/>
    </source>
</evidence>
<dbReference type="AlphaFoldDB" id="A0A8S0WNT0"/>
<dbReference type="SUPFAM" id="SSF53850">
    <property type="entry name" value="Periplasmic binding protein-like II"/>
    <property type="match status" value="1"/>
</dbReference>
<gene>
    <name evidence="4" type="ORF">DEACI_0565</name>
    <name evidence="3" type="ORF">DEACI_2131</name>
</gene>
<reference evidence="4" key="1">
    <citation type="submission" date="2014-11" db="EMBL/GenBank/DDBJ databases">
        <authorList>
            <person name="Hornung B.V."/>
        </authorList>
    </citation>
    <scope>NUCLEOTIDE SEQUENCE</scope>
    <source>
        <strain evidence="4">INE</strain>
    </source>
</reference>
<organism evidence="3">
    <name type="scientific">Acididesulfobacillus acetoxydans</name>
    <dbReference type="NCBI Taxonomy" id="1561005"/>
    <lineage>
        <taxon>Bacteria</taxon>
        <taxon>Bacillati</taxon>
        <taxon>Bacillota</taxon>
        <taxon>Clostridia</taxon>
        <taxon>Eubacteriales</taxon>
        <taxon>Peptococcaceae</taxon>
        <taxon>Acididesulfobacillus</taxon>
    </lineage>
</organism>
<dbReference type="GO" id="GO:0055085">
    <property type="term" value="P:transmembrane transport"/>
    <property type="evidence" value="ECO:0007669"/>
    <property type="project" value="InterPro"/>
</dbReference>
<dbReference type="InterPro" id="IPR005770">
    <property type="entry name" value="PhnD"/>
</dbReference>
<dbReference type="PANTHER" id="PTHR35841:SF1">
    <property type="entry name" value="PHOSPHONATES-BINDING PERIPLASMIC PROTEIN"/>
    <property type="match status" value="1"/>
</dbReference>
<dbReference type="GO" id="GO:0043190">
    <property type="term" value="C:ATP-binding cassette (ABC) transporter complex"/>
    <property type="evidence" value="ECO:0007669"/>
    <property type="project" value="InterPro"/>
</dbReference>
<evidence type="ECO:0000256" key="1">
    <source>
        <dbReference type="ARBA" id="ARBA00007162"/>
    </source>
</evidence>
<proteinExistence type="inferred from homology"/>
<name>A0A8S0WNT0_9FIRM</name>
<keyword evidence="2" id="KW-0732">Signal</keyword>
<dbReference type="Proteomes" id="UP001071230">
    <property type="component" value="Unassembled WGS sequence"/>
</dbReference>
<dbReference type="Proteomes" id="UP000836597">
    <property type="component" value="Chromosome"/>
</dbReference>
<dbReference type="PANTHER" id="PTHR35841">
    <property type="entry name" value="PHOSPHONATES-BINDING PERIPLASMIC PROTEIN"/>
    <property type="match status" value="1"/>
</dbReference>
<dbReference type="RefSeq" id="WP_240984990.1">
    <property type="nucleotide sequence ID" value="NZ_CDGJ01000016.1"/>
</dbReference>
<dbReference type="EMBL" id="LR746496">
    <property type="protein sequence ID" value="CAA7601464.1"/>
    <property type="molecule type" value="Genomic_DNA"/>
</dbReference>
<sequence length="326" mass="35757">MARTKERGQTPKTTRFRVCQRKFALLALLLLLSSFLLTACSQGPALPWVSLQGPMSIASRTGKATRQDPVRVVLASITSPQESRVYYDAMLNYLGRQLGRPIDIIQRKTYAEANDLVRAGSADVAFVCTYAYVAGHAEFGMELLAAPVIHGQTTYHADVIVNKNSSITSFSQLRGKVFAFTDPMSNTGTMYPLSLVKALGSTPDEFFAKYFYTYSHDYAILAVADGLADGASVDSTVYDYLRSSSPASVAKVRVIRVSPPYGMPPIVVRADLDPQLKKKIQMILLRMNENSSGRKILAKLHIQRFVTVKDSLYDSVRALAKAAGAP</sequence>
<evidence type="ECO:0000256" key="2">
    <source>
        <dbReference type="ARBA" id="ARBA00022729"/>
    </source>
</evidence>
<dbReference type="EMBL" id="CDGJ01000016">
    <property type="protein sequence ID" value="CEJ06119.1"/>
    <property type="molecule type" value="Genomic_DNA"/>
</dbReference>
<evidence type="ECO:0000313" key="4">
    <source>
        <dbReference type="EMBL" id="CEJ06119.1"/>
    </source>
</evidence>
<dbReference type="Gene3D" id="3.40.190.10">
    <property type="entry name" value="Periplasmic binding protein-like II"/>
    <property type="match status" value="2"/>
</dbReference>